<dbReference type="SUPFAM" id="SSF51998">
    <property type="entry name" value="PFL-like glycyl radical enzymes"/>
    <property type="match status" value="2"/>
</dbReference>
<reference evidence="7" key="1">
    <citation type="submission" date="2009-12" db="EMBL/GenBank/DDBJ databases">
        <authorList>
            <person name="Weinstock G."/>
            <person name="Sodergren E."/>
            <person name="Clifton S."/>
            <person name="Fulton L."/>
            <person name="Fulton B."/>
            <person name="Courtney L."/>
            <person name="Fronick C."/>
            <person name="Harrison M."/>
            <person name="Strong C."/>
            <person name="Farmer C."/>
            <person name="Delahaunty K."/>
            <person name="Markovic C."/>
            <person name="Hall O."/>
            <person name="Minx P."/>
            <person name="Tomlinson C."/>
            <person name="Mitreva M."/>
            <person name="Nelson J."/>
            <person name="Hou S."/>
            <person name="Wollam A."/>
            <person name="Pepin K.H."/>
            <person name="Johnson M."/>
            <person name="Bhonagiri V."/>
            <person name="Nash W.E."/>
            <person name="Warren W."/>
            <person name="Chinwalla A."/>
            <person name="Mardis E.R."/>
            <person name="Wilson R.K."/>
        </authorList>
    </citation>
    <scope>NUCLEOTIDE SEQUENCE [LARGE SCALE GENOMIC DNA]</scope>
    <source>
        <strain evidence="7">DSM 4541</strain>
    </source>
</reference>
<evidence type="ECO:0000256" key="3">
    <source>
        <dbReference type="HAMAP-Rule" id="MF_02058"/>
    </source>
</evidence>
<dbReference type="InterPro" id="IPR004184">
    <property type="entry name" value="PFL_dom"/>
</dbReference>
<dbReference type="Pfam" id="PF02901">
    <property type="entry name" value="PFL-like"/>
    <property type="match status" value="2"/>
</dbReference>
<proteinExistence type="inferred from homology"/>
<dbReference type="NCBIfam" id="TIGR04394">
    <property type="entry name" value="choline_CutC"/>
    <property type="match status" value="1"/>
</dbReference>
<dbReference type="GO" id="GO:0005829">
    <property type="term" value="C:cytosol"/>
    <property type="evidence" value="ECO:0007669"/>
    <property type="project" value="TreeGrafter"/>
</dbReference>
<dbReference type="HOGENOM" id="CLU_009096_0_1_6"/>
<comment type="catalytic activity">
    <reaction evidence="3">
        <text>choline = trimethylamine + acetaldehyde</text>
        <dbReference type="Rhea" id="RHEA:35095"/>
        <dbReference type="ChEBI" id="CHEBI:15343"/>
        <dbReference type="ChEBI" id="CHEBI:15354"/>
        <dbReference type="ChEBI" id="CHEBI:58389"/>
        <dbReference type="EC" id="4.3.99.4"/>
    </reaction>
</comment>
<dbReference type="GO" id="GO:0016740">
    <property type="term" value="F:transferase activity"/>
    <property type="evidence" value="ECO:0007669"/>
    <property type="project" value="UniProtKB-KW"/>
</dbReference>
<feature type="active site" description="Proton acceptor" evidence="3">
    <location>
        <position position="802"/>
    </location>
</feature>
<dbReference type="AlphaFoldDB" id="D1P2A0"/>
<dbReference type="EMBL" id="ABXV02000023">
    <property type="protein sequence ID" value="EFB72255.1"/>
    <property type="molecule type" value="Genomic_DNA"/>
</dbReference>
<feature type="domain" description="Glycine radical" evidence="5">
    <location>
        <begin position="1036"/>
        <end position="1157"/>
    </location>
</feature>
<evidence type="ECO:0000313" key="7">
    <source>
        <dbReference type="EMBL" id="EFB72255.1"/>
    </source>
</evidence>
<dbReference type="PROSITE" id="PS51149">
    <property type="entry name" value="GLY_RADICAL_2"/>
    <property type="match status" value="1"/>
</dbReference>
<dbReference type="InterPro" id="IPR001150">
    <property type="entry name" value="Gly_radical"/>
</dbReference>
<name>D1P2A0_9GAMM</name>
<dbReference type="CDD" id="cd01677">
    <property type="entry name" value="PFL2_DhaB_BssA"/>
    <property type="match status" value="1"/>
</dbReference>
<evidence type="ECO:0000256" key="1">
    <source>
        <dbReference type="ARBA" id="ARBA00022818"/>
    </source>
</evidence>
<comment type="pathway">
    <text evidence="3">Amine and polyamine metabolism; choline degradation.</text>
</comment>
<keyword evidence="1 3" id="KW-0556">Organic radical</keyword>
<keyword evidence="8" id="KW-1185">Reference proteome</keyword>
<dbReference type="Pfam" id="PF01228">
    <property type="entry name" value="Gly_radical"/>
    <property type="match status" value="1"/>
</dbReference>
<dbReference type="InterPro" id="IPR030897">
    <property type="entry name" value="Choline_CutC"/>
</dbReference>
<feature type="domain" description="PFL" evidence="6">
    <location>
        <begin position="371"/>
        <end position="1029"/>
    </location>
</feature>
<dbReference type="PROSITE" id="PS00850">
    <property type="entry name" value="GLY_RADICAL_1"/>
    <property type="match status" value="1"/>
</dbReference>
<organism evidence="7 8">
    <name type="scientific">Providencia rustigianii DSM 4541</name>
    <dbReference type="NCBI Taxonomy" id="500637"/>
    <lineage>
        <taxon>Bacteria</taxon>
        <taxon>Pseudomonadati</taxon>
        <taxon>Pseudomonadota</taxon>
        <taxon>Gammaproteobacteria</taxon>
        <taxon>Enterobacterales</taxon>
        <taxon>Morganellaceae</taxon>
        <taxon>Providencia</taxon>
    </lineage>
</organism>
<dbReference type="EC" id="4.3.99.4" evidence="3"/>
<dbReference type="PROSITE" id="PS51554">
    <property type="entry name" value="PFL"/>
    <property type="match status" value="2"/>
</dbReference>
<evidence type="ECO:0000256" key="4">
    <source>
        <dbReference type="PROSITE-ProRule" id="PRU00493"/>
    </source>
</evidence>
<dbReference type="GO" id="GO:0120525">
    <property type="term" value="F:choline trimethylamine lyase activity"/>
    <property type="evidence" value="ECO:0007669"/>
    <property type="project" value="UniProtKB-EC"/>
</dbReference>
<dbReference type="Gene3D" id="3.20.70.20">
    <property type="match status" value="2"/>
</dbReference>
<dbReference type="PANTHER" id="PTHR43641">
    <property type="entry name" value="FORMATE ACETYLTRANSFERASE 3-RELATED"/>
    <property type="match status" value="1"/>
</dbReference>
<evidence type="ECO:0000259" key="5">
    <source>
        <dbReference type="PROSITE" id="PS51149"/>
    </source>
</evidence>
<accession>D1P2A0</accession>
<evidence type="ECO:0000259" key="6">
    <source>
        <dbReference type="PROSITE" id="PS51554"/>
    </source>
</evidence>
<comment type="PTM">
    <text evidence="3">Requires the activating protein CutD to generate the key active site glycyl radical on Gly-1132 that is involved in catalysis.</text>
</comment>
<dbReference type="GO" id="GO:0042426">
    <property type="term" value="P:choline catabolic process"/>
    <property type="evidence" value="ECO:0007669"/>
    <property type="project" value="UniProtKB-UniRule"/>
</dbReference>
<gene>
    <name evidence="3" type="primary">cutC</name>
    <name evidence="7" type="ORF">PROVRUST_06324</name>
</gene>
<dbReference type="PANTHER" id="PTHR43641:SF2">
    <property type="entry name" value="DEHYDRATASE YBIW-RELATED"/>
    <property type="match status" value="1"/>
</dbReference>
<keyword evidence="2 3" id="KW-0456">Lyase</keyword>
<dbReference type="InterPro" id="IPR019777">
    <property type="entry name" value="Form_AcTrfase_GR_CS"/>
</dbReference>
<dbReference type="STRING" id="500637.PROVRUST_06324"/>
<dbReference type="InterPro" id="IPR051215">
    <property type="entry name" value="GRE"/>
</dbReference>
<dbReference type="HAMAP" id="MF_02058">
    <property type="entry name" value="Choline_CutC"/>
    <property type="match status" value="1"/>
</dbReference>
<evidence type="ECO:0000256" key="2">
    <source>
        <dbReference type="ARBA" id="ARBA00023239"/>
    </source>
</evidence>
<feature type="domain" description="PFL" evidence="6">
    <location>
        <begin position="22"/>
        <end position="323"/>
    </location>
</feature>
<comment type="caution">
    <text evidence="7">The sequence shown here is derived from an EMBL/GenBank/DDBJ whole genome shotgun (WGS) entry which is preliminary data.</text>
</comment>
<dbReference type="UniPathway" id="UPA01069"/>
<feature type="modified residue" description="Glycine radical" evidence="3 4">
    <location>
        <position position="1132"/>
    </location>
</feature>
<comment type="similarity">
    <text evidence="3">Belongs to the glycyl radical enzyme (GRE) family. CutC subfamily.</text>
</comment>
<protein>
    <recommendedName>
        <fullName evidence="3">Choline trimethylamine-lyase</fullName>
        <shortName evidence="3">Choline TMA-lyase</shortName>
        <ecNumber evidence="3">4.3.99.4</ecNumber>
    </recommendedName>
    <alternativeName>
        <fullName evidence="3">Choline utilization protein C</fullName>
    </alternativeName>
</protein>
<comment type="function">
    <text evidence="3">Glycine radical enzyme that catalyzes the cleavage of a C-N bond in choline, producing trimethylamine (TMA) and acetaldehyde.</text>
</comment>
<evidence type="ECO:0000313" key="8">
    <source>
        <dbReference type="Proteomes" id="UP000005512"/>
    </source>
</evidence>
<dbReference type="eggNOG" id="COG1882">
    <property type="taxonomic scope" value="Bacteria"/>
</dbReference>
<feature type="active site" description="Cysteine radical intermediate" evidence="3">
    <location>
        <position position="800"/>
    </location>
</feature>
<sequence>MKNNELERTSGEANMAKYALTPRVKTLAERLSTRNCSIITERANILETVRNQLTGAPQSIKPAQRFYEFIRSFPAFIAQDELIIGSQSSTPRGAIFHTEDEVHSQSIYEFLAGDSAIAAPDYLVVLNVGFAEIKNQLENRVRNIGSAVSRNSIDEANNCRAAIYACDAAIHFAQSLALRAENLAAAEANPYRRAELQESADILRNVPAKPAQTFKEACQAFYLLQLILHLENGSYAVNPMGFDKAVYPFYQRDIEQGRLTPTQAYEIVESLWLKLAELSEVRATRAIDGYPMFDALKGGIYLNDPQVCINELSAMLLSAHENISGINGGLKVRLYCGQASAQPQYSSPSANYVAPSAQQETEFKVMEGLTPRLQRLRNHYLQARPSVSIYRALAFTEVVKNNPGLPPILLRAKAFRRACETAPILIQPEELIVGHPCGKARAGAFSPDIAWRWVVDELDTMSTRPQDPFVISEEDKKVIREEIAPFWEGRSLDEICEAQYREAGVWEFSGETFVSDLSYHQINGGGDTCPGYDVLLFTKGMNGIKADAQAKLAELDMQNPDDIDRIYFYKASIETCEGVVAYAHRIAEHARELASQEKDPKRREELLTIAQVNENVPANPPKTLQEALQSVWTVESLFEIEENQTGLSLGRLDQYCFPMYENDIKSGNLTQDQALELLQAFIIKCAELMWMSSELGAKYFAGYQPFINLTVGGQKRSGGDACNDLTYLIMDAVRFVKVYQPSLACRIHNQSPQKYMEKIVDVVKAGMGFPACHFDDSHIKMMLRKGFDFEDARDYCLMGCVEPQKSGRIYQWTSTGYTQWPIAIEFVLNRGRMVLFDSHQGLDTGDLRNLKTFEDFDNAVKAQIAHIIRLSAIGTVISQRVHRDVAPKPLMSLLVEGCMDKGKDVAAGGAMVNHGPGLIFSGLATYVDSMAAIRKLVYEEGRYTLEQVRDGLLANFEGYEELRRDCLNAPKFGNDDNYVDQYALDITEWTERECRKYDMLYSTLSHGTLSISNNTPIGELTAATANGRLAWMPLSDGISPTQGADKQGPTAIIKSISKMNVETMNIGMVHNFKFLKGLLDTPEGRNGLITLLRTASILGNGQMQFSYVDNEMLKKAQQEPEKYRDLIVRVAGYSAYFVELCKEVQDEIISRTVIEKF</sequence>
<dbReference type="Proteomes" id="UP000005512">
    <property type="component" value="Unassembled WGS sequence"/>
</dbReference>